<evidence type="ECO:0000256" key="1">
    <source>
        <dbReference type="SAM" id="SignalP"/>
    </source>
</evidence>
<accession>R7UBS5</accession>
<gene>
    <name evidence="2" type="ORF">CAPTEDRAFT_210737</name>
</gene>
<evidence type="ECO:0000313" key="3">
    <source>
        <dbReference type="EnsemblMetazoa" id="CapteP210737"/>
    </source>
</evidence>
<name>R7UBS5_CAPTE</name>
<evidence type="ECO:0000313" key="4">
    <source>
        <dbReference type="Proteomes" id="UP000014760"/>
    </source>
</evidence>
<dbReference type="HOGENOM" id="CLU_114671_0_0_1"/>
<dbReference type="Proteomes" id="UP000014760">
    <property type="component" value="Unassembled WGS sequence"/>
</dbReference>
<protein>
    <recommendedName>
        <fullName evidence="5">Chitin-binding type-2 domain-containing protein</fullName>
    </recommendedName>
</protein>
<keyword evidence="4" id="KW-1185">Reference proteome</keyword>
<sequence length="212" mass="22686">MSALLILFVAAVAVASASDVNKVVHTKHVSYQNPQPHNGYAPQAHAPSYSNAAVYHGQYNGKCGNDGFYYNDHSSFVMCSNGNAYIQPCAPGSKNSANDKYNFGSSYNYRDFCDVNLVDDGYALKHGAGYHGNGAATYGHGAGYGSNSGYAGFNAGYGYDSQVKAGGYHANSYTGHNYGFRGQHNAGYGDQTYGGSYKKTEYKTYGTENKAH</sequence>
<feature type="signal peptide" evidence="1">
    <location>
        <begin position="1"/>
        <end position="17"/>
    </location>
</feature>
<dbReference type="EnsemblMetazoa" id="CapteT210737">
    <property type="protein sequence ID" value="CapteP210737"/>
    <property type="gene ID" value="CapteG210737"/>
</dbReference>
<feature type="chain" id="PRO_5008787862" description="Chitin-binding type-2 domain-containing protein" evidence="1">
    <location>
        <begin position="18"/>
        <end position="212"/>
    </location>
</feature>
<reference evidence="2 4" key="2">
    <citation type="journal article" date="2013" name="Nature">
        <title>Insights into bilaterian evolution from three spiralian genomes.</title>
        <authorList>
            <person name="Simakov O."/>
            <person name="Marletaz F."/>
            <person name="Cho S.J."/>
            <person name="Edsinger-Gonzales E."/>
            <person name="Havlak P."/>
            <person name="Hellsten U."/>
            <person name="Kuo D.H."/>
            <person name="Larsson T."/>
            <person name="Lv J."/>
            <person name="Arendt D."/>
            <person name="Savage R."/>
            <person name="Osoegawa K."/>
            <person name="de Jong P."/>
            <person name="Grimwood J."/>
            <person name="Chapman J.A."/>
            <person name="Shapiro H."/>
            <person name="Aerts A."/>
            <person name="Otillar R.P."/>
            <person name="Terry A.Y."/>
            <person name="Boore J.L."/>
            <person name="Grigoriev I.V."/>
            <person name="Lindberg D.R."/>
            <person name="Seaver E.C."/>
            <person name="Weisblat D.A."/>
            <person name="Putnam N.H."/>
            <person name="Rokhsar D.S."/>
        </authorList>
    </citation>
    <scope>NUCLEOTIDE SEQUENCE</scope>
    <source>
        <strain evidence="2 4">I ESC-2004</strain>
    </source>
</reference>
<proteinExistence type="predicted"/>
<evidence type="ECO:0008006" key="5">
    <source>
        <dbReference type="Google" id="ProtNLM"/>
    </source>
</evidence>
<reference evidence="4" key="1">
    <citation type="submission" date="2012-12" db="EMBL/GenBank/DDBJ databases">
        <authorList>
            <person name="Hellsten U."/>
            <person name="Grimwood J."/>
            <person name="Chapman J.A."/>
            <person name="Shapiro H."/>
            <person name="Aerts A."/>
            <person name="Otillar R.P."/>
            <person name="Terry A.Y."/>
            <person name="Boore J.L."/>
            <person name="Simakov O."/>
            <person name="Marletaz F."/>
            <person name="Cho S.-J."/>
            <person name="Edsinger-Gonzales E."/>
            <person name="Havlak P."/>
            <person name="Kuo D.-H."/>
            <person name="Larsson T."/>
            <person name="Lv J."/>
            <person name="Arendt D."/>
            <person name="Savage R."/>
            <person name="Osoegawa K."/>
            <person name="de Jong P."/>
            <person name="Lindberg D.R."/>
            <person name="Seaver E.C."/>
            <person name="Weisblat D.A."/>
            <person name="Putnam N.H."/>
            <person name="Grigoriev I.V."/>
            <person name="Rokhsar D.S."/>
        </authorList>
    </citation>
    <scope>NUCLEOTIDE SEQUENCE</scope>
    <source>
        <strain evidence="4">I ESC-2004</strain>
    </source>
</reference>
<reference evidence="3" key="3">
    <citation type="submission" date="2015-06" db="UniProtKB">
        <authorList>
            <consortium name="EnsemblMetazoa"/>
        </authorList>
    </citation>
    <scope>IDENTIFICATION</scope>
</reference>
<dbReference type="AlphaFoldDB" id="R7UBS5"/>
<evidence type="ECO:0000313" key="2">
    <source>
        <dbReference type="EMBL" id="ELU01258.1"/>
    </source>
</evidence>
<organism evidence="2">
    <name type="scientific">Capitella teleta</name>
    <name type="common">Polychaete worm</name>
    <dbReference type="NCBI Taxonomy" id="283909"/>
    <lineage>
        <taxon>Eukaryota</taxon>
        <taxon>Metazoa</taxon>
        <taxon>Spiralia</taxon>
        <taxon>Lophotrochozoa</taxon>
        <taxon>Annelida</taxon>
        <taxon>Polychaeta</taxon>
        <taxon>Sedentaria</taxon>
        <taxon>Scolecida</taxon>
        <taxon>Capitellidae</taxon>
        <taxon>Capitella</taxon>
    </lineage>
</organism>
<dbReference type="EMBL" id="KB305239">
    <property type="protein sequence ID" value="ELU01258.1"/>
    <property type="molecule type" value="Genomic_DNA"/>
</dbReference>
<dbReference type="OrthoDB" id="6314346at2759"/>
<dbReference type="EMBL" id="AMQN01025694">
    <property type="status" value="NOT_ANNOTATED_CDS"/>
    <property type="molecule type" value="Genomic_DNA"/>
</dbReference>
<keyword evidence="1" id="KW-0732">Signal</keyword>